<evidence type="ECO:0000313" key="2">
    <source>
        <dbReference type="EMBL" id="MPM96652.1"/>
    </source>
</evidence>
<dbReference type="SUPFAM" id="SSF53920">
    <property type="entry name" value="Fe-only hydrogenase"/>
    <property type="match status" value="1"/>
</dbReference>
<protein>
    <recommendedName>
        <fullName evidence="1">Iron hydrogenase large subunit C-terminal domain-containing protein</fullName>
    </recommendedName>
</protein>
<gene>
    <name evidence="2" type="ORF">SDC9_143817</name>
</gene>
<proteinExistence type="predicted"/>
<feature type="domain" description="Iron hydrogenase large subunit C-terminal" evidence="1">
    <location>
        <begin position="1"/>
        <end position="142"/>
    </location>
</feature>
<dbReference type="Gene3D" id="3.40.50.1780">
    <property type="match status" value="1"/>
</dbReference>
<organism evidence="2">
    <name type="scientific">bioreactor metagenome</name>
    <dbReference type="NCBI Taxonomy" id="1076179"/>
    <lineage>
        <taxon>unclassified sequences</taxon>
        <taxon>metagenomes</taxon>
        <taxon>ecological metagenomes</taxon>
    </lineage>
</organism>
<comment type="caution">
    <text evidence="2">The sequence shown here is derived from an EMBL/GenBank/DDBJ whole genome shotgun (WGS) entry which is preliminary data.</text>
</comment>
<name>A0A645E7Q7_9ZZZZ</name>
<dbReference type="Pfam" id="PF02906">
    <property type="entry name" value="Fe_hyd_lg_C"/>
    <property type="match status" value="1"/>
</dbReference>
<reference evidence="2" key="1">
    <citation type="submission" date="2019-08" db="EMBL/GenBank/DDBJ databases">
        <authorList>
            <person name="Kucharzyk K."/>
            <person name="Murdoch R.W."/>
            <person name="Higgins S."/>
            <person name="Loffler F."/>
        </authorList>
    </citation>
    <scope>NUCLEOTIDE SEQUENCE</scope>
</reference>
<dbReference type="InterPro" id="IPR009016">
    <property type="entry name" value="Fe_hydrogenase"/>
</dbReference>
<accession>A0A645E7Q7</accession>
<dbReference type="AlphaFoldDB" id="A0A645E7Q7"/>
<sequence length="174" mass="18573">MAAIGKYLKEKDPRARVVFIGPCTAKKMEFQRPEVHPYVDAVLTFEELQALFDSRDIDLLSLDETALVDASGFGRSFAHSGGLTGALRQALAEQGKDDFDFKPVACDGIDACRVALLKASKNLLEGNFIEGMACEGGCIGGAGCLTHTARNKADVDRHAAAAVKKTLEESLAAL</sequence>
<dbReference type="InterPro" id="IPR004108">
    <property type="entry name" value="Fe_hydrogenase_lsu_C"/>
</dbReference>
<dbReference type="EMBL" id="VSSQ01043012">
    <property type="protein sequence ID" value="MPM96652.1"/>
    <property type="molecule type" value="Genomic_DNA"/>
</dbReference>
<evidence type="ECO:0000259" key="1">
    <source>
        <dbReference type="Pfam" id="PF02906"/>
    </source>
</evidence>